<evidence type="ECO:0000313" key="1">
    <source>
        <dbReference type="EMBL" id="PNX77037.1"/>
    </source>
</evidence>
<comment type="caution">
    <text evidence="2">The sequence shown here is derived from an EMBL/GenBank/DDBJ whole genome shotgun (WGS) entry which is preliminary data.</text>
</comment>
<protein>
    <submittedName>
        <fullName evidence="2">Uncharacterized protein</fullName>
    </submittedName>
</protein>
<evidence type="ECO:0000313" key="2">
    <source>
        <dbReference type="EMBL" id="PNX86364.1"/>
    </source>
</evidence>
<reference evidence="2 3" key="1">
    <citation type="journal article" date="2014" name="Am. J. Bot.">
        <title>Genome assembly and annotation for red clover (Trifolium pratense; Fabaceae).</title>
        <authorList>
            <person name="Istvanek J."/>
            <person name="Jaros M."/>
            <person name="Krenek A."/>
            <person name="Repkova J."/>
        </authorList>
    </citation>
    <scope>NUCLEOTIDE SEQUENCE [LARGE SCALE GENOMIC DNA]</scope>
    <source>
        <strain evidence="3">cv. Tatra</strain>
        <tissue evidence="2">Young leaves</tissue>
    </source>
</reference>
<dbReference type="Proteomes" id="UP000236291">
    <property type="component" value="Unassembled WGS sequence"/>
</dbReference>
<evidence type="ECO:0000313" key="3">
    <source>
        <dbReference type="Proteomes" id="UP000236291"/>
    </source>
</evidence>
<dbReference type="EMBL" id="ASHM01051011">
    <property type="protein sequence ID" value="PNX86364.1"/>
    <property type="molecule type" value="Genomic_DNA"/>
</dbReference>
<accession>A0A2K3M6F4</accession>
<dbReference type="EMBL" id="ASHM01031675">
    <property type="protein sequence ID" value="PNX77037.1"/>
    <property type="molecule type" value="Genomic_DNA"/>
</dbReference>
<organism evidence="2 3">
    <name type="scientific">Trifolium pratense</name>
    <name type="common">Red clover</name>
    <dbReference type="NCBI Taxonomy" id="57577"/>
    <lineage>
        <taxon>Eukaryota</taxon>
        <taxon>Viridiplantae</taxon>
        <taxon>Streptophyta</taxon>
        <taxon>Embryophyta</taxon>
        <taxon>Tracheophyta</taxon>
        <taxon>Spermatophyta</taxon>
        <taxon>Magnoliopsida</taxon>
        <taxon>eudicotyledons</taxon>
        <taxon>Gunneridae</taxon>
        <taxon>Pentapetalae</taxon>
        <taxon>rosids</taxon>
        <taxon>fabids</taxon>
        <taxon>Fabales</taxon>
        <taxon>Fabaceae</taxon>
        <taxon>Papilionoideae</taxon>
        <taxon>50 kb inversion clade</taxon>
        <taxon>NPAAA clade</taxon>
        <taxon>Hologalegina</taxon>
        <taxon>IRL clade</taxon>
        <taxon>Trifolieae</taxon>
        <taxon>Trifolium</taxon>
    </lineage>
</organism>
<sequence>MRKAGIKQELSNSMIHSIVPSASTRRSNLINPITNQSNMQFGISRIGFMTDYIFYIPDKGDSTGIAFSVAYKAAMSGYRKELCTYVGSMLCSVVPGFRNSVVGALNGIGVRPHFVSLPSQAEENNIDISCHGQLDWSSILVIFGYYILLLFKVDDCDLFWFDTSGTQNAKRIRELKAKVGCSSPCNSPYGIPFDQHKEKDIRTMLGADHAIRTSVITFLMNNFDHPDSQICSLCQYLSVILSWSGDMRVFTVMNKWLVKTNSRVLSVSRLKEEVDNLEETINAIASHTYPQYFSHVCSVSELFYLDISRFRTLFAVALELEIGGDGSIDYDSAGISQADPSTVRQLVKYHLSKKGVSTVRSMPTIPGI</sequence>
<name>A0A2K3M6F4_TRIPR</name>
<reference evidence="2 3" key="2">
    <citation type="journal article" date="2017" name="Front. Plant Sci.">
        <title>Gene Classification and Mining of Molecular Markers Useful in Red Clover (Trifolium pratense) Breeding.</title>
        <authorList>
            <person name="Istvanek J."/>
            <person name="Dluhosova J."/>
            <person name="Dluhos P."/>
            <person name="Patkova L."/>
            <person name="Nedelnik J."/>
            <person name="Repkova J."/>
        </authorList>
    </citation>
    <scope>NUCLEOTIDE SEQUENCE [LARGE SCALE GENOMIC DNA]</scope>
    <source>
        <strain evidence="3">cv. Tatra</strain>
        <tissue evidence="2">Young leaves</tissue>
    </source>
</reference>
<dbReference type="AlphaFoldDB" id="A0A2K3M6F4"/>
<proteinExistence type="predicted"/>
<gene>
    <name evidence="1" type="ORF">L195_g032997</name>
    <name evidence="2" type="ORF">L195_g042442</name>
</gene>